<evidence type="ECO:0000313" key="8">
    <source>
        <dbReference type="Proteomes" id="UP001156670"/>
    </source>
</evidence>
<dbReference type="Gene3D" id="2.60.40.3310">
    <property type="match status" value="1"/>
</dbReference>
<name>A0ABQ5XUC0_9GAMM</name>
<feature type="domain" description="Fimbrial-type adhesion" evidence="6">
    <location>
        <begin position="229"/>
        <end position="369"/>
    </location>
</feature>
<evidence type="ECO:0000256" key="5">
    <source>
        <dbReference type="SAM" id="SignalP"/>
    </source>
</evidence>
<gene>
    <name evidence="7" type="ORF">GCM10007901_28700</name>
</gene>
<evidence type="ECO:0000313" key="7">
    <source>
        <dbReference type="EMBL" id="GLQ93919.1"/>
    </source>
</evidence>
<dbReference type="InterPro" id="IPR008966">
    <property type="entry name" value="Adhesion_dom_sf"/>
</dbReference>
<protein>
    <recommendedName>
        <fullName evidence="6">Fimbrial-type adhesion domain-containing protein</fullName>
    </recommendedName>
</protein>
<comment type="similarity">
    <text evidence="2">Belongs to the fimbrial protein family.</text>
</comment>
<dbReference type="PANTHER" id="PTHR33420:SF3">
    <property type="entry name" value="FIMBRIAL SUBUNIT ELFA"/>
    <property type="match status" value="1"/>
</dbReference>
<dbReference type="InterPro" id="IPR050263">
    <property type="entry name" value="Bact_Fimbrial_Adh_Pro"/>
</dbReference>
<keyword evidence="4" id="KW-0281">Fimbrium</keyword>
<keyword evidence="3 5" id="KW-0732">Signal</keyword>
<dbReference type="EMBL" id="BSOB01000025">
    <property type="protein sequence ID" value="GLQ93919.1"/>
    <property type="molecule type" value="Genomic_DNA"/>
</dbReference>
<comment type="caution">
    <text evidence="7">The sequence shown here is derived from an EMBL/GenBank/DDBJ whole genome shotgun (WGS) entry which is preliminary data.</text>
</comment>
<feature type="signal peptide" evidence="5">
    <location>
        <begin position="1"/>
        <end position="33"/>
    </location>
</feature>
<proteinExistence type="inferred from homology"/>
<dbReference type="RefSeq" id="WP_284321614.1">
    <property type="nucleotide sequence ID" value="NZ_BSOB01000025.1"/>
</dbReference>
<dbReference type="InterPro" id="IPR000259">
    <property type="entry name" value="Adhesion_dom_fimbrial"/>
</dbReference>
<evidence type="ECO:0000256" key="1">
    <source>
        <dbReference type="ARBA" id="ARBA00004561"/>
    </source>
</evidence>
<dbReference type="Proteomes" id="UP001156670">
    <property type="component" value="Unassembled WGS sequence"/>
</dbReference>
<dbReference type="InterPro" id="IPR036937">
    <property type="entry name" value="Adhesion_dom_fimbrial_sf"/>
</dbReference>
<reference evidence="8" key="1">
    <citation type="journal article" date="2019" name="Int. J. Syst. Evol. Microbiol.">
        <title>The Global Catalogue of Microorganisms (GCM) 10K type strain sequencing project: providing services to taxonomists for standard genome sequencing and annotation.</title>
        <authorList>
            <consortium name="The Broad Institute Genomics Platform"/>
            <consortium name="The Broad Institute Genome Sequencing Center for Infectious Disease"/>
            <person name="Wu L."/>
            <person name="Ma J."/>
        </authorList>
    </citation>
    <scope>NUCLEOTIDE SEQUENCE [LARGE SCALE GENOMIC DNA]</scope>
    <source>
        <strain evidence="8">NBRC 111980</strain>
    </source>
</reference>
<keyword evidence="8" id="KW-1185">Reference proteome</keyword>
<dbReference type="PANTHER" id="PTHR33420">
    <property type="entry name" value="FIMBRIAL SUBUNIT ELFA-RELATED"/>
    <property type="match status" value="1"/>
</dbReference>
<organism evidence="7 8">
    <name type="scientific">Dyella acidisoli</name>
    <dbReference type="NCBI Taxonomy" id="1867834"/>
    <lineage>
        <taxon>Bacteria</taxon>
        <taxon>Pseudomonadati</taxon>
        <taxon>Pseudomonadota</taxon>
        <taxon>Gammaproteobacteria</taxon>
        <taxon>Lysobacterales</taxon>
        <taxon>Rhodanobacteraceae</taxon>
        <taxon>Dyella</taxon>
    </lineage>
</organism>
<dbReference type="Pfam" id="PF00419">
    <property type="entry name" value="Fimbrial"/>
    <property type="match status" value="1"/>
</dbReference>
<accession>A0ABQ5XUC0</accession>
<evidence type="ECO:0000259" key="6">
    <source>
        <dbReference type="Pfam" id="PF00419"/>
    </source>
</evidence>
<evidence type="ECO:0000256" key="2">
    <source>
        <dbReference type="ARBA" id="ARBA00006671"/>
    </source>
</evidence>
<evidence type="ECO:0000256" key="4">
    <source>
        <dbReference type="ARBA" id="ARBA00023263"/>
    </source>
</evidence>
<sequence length="369" mass="37825">MRHDLLTSYATRGMSALLLVVGLLLMAMRPAEATQSPTCTASPTSQTITIPTVAITPGQSNGPIGSAAQATISVDCQQAYANTPNYYDSFNAQTGQLAALDSTNSPLGGKGILFQTNVPGIDVLLTAQTVQASSGNNGPNGTPGWSIGTINCNFNNGIETCTPNPVSATFTAQLYKTGPVSPGTITSLNLLQIFETDTVATPPAGWQGTIFYSGASSSFGTLTLKPVTVSMSTCNVAAGSVNLSVTLPTIDLNALPTTGSVAGKKSFPIQYTCPSGWALYMTMSTTNPASATGVIAPSATCSAGTPASNVGIQLLQSNQQPVQFNTAQSVGNSPNGTLNLTYYAQYYATSSPIGAGQVCGTATFTMSYQ</sequence>
<comment type="subcellular location">
    <subcellularLocation>
        <location evidence="1">Fimbrium</location>
    </subcellularLocation>
</comment>
<dbReference type="SUPFAM" id="SSF49401">
    <property type="entry name" value="Bacterial adhesins"/>
    <property type="match status" value="1"/>
</dbReference>
<dbReference type="Gene3D" id="2.60.40.1090">
    <property type="entry name" value="Fimbrial-type adhesion domain"/>
    <property type="match status" value="1"/>
</dbReference>
<evidence type="ECO:0000256" key="3">
    <source>
        <dbReference type="ARBA" id="ARBA00022729"/>
    </source>
</evidence>
<feature type="chain" id="PRO_5047008375" description="Fimbrial-type adhesion domain-containing protein" evidence="5">
    <location>
        <begin position="34"/>
        <end position="369"/>
    </location>
</feature>